<evidence type="ECO:0000256" key="3">
    <source>
        <dbReference type="ARBA" id="ARBA00022833"/>
    </source>
</evidence>
<name>A0A485KKJ6_9STRA</name>
<dbReference type="Pfam" id="PF01363">
    <property type="entry name" value="FYVE"/>
    <property type="match status" value="1"/>
</dbReference>
<dbReference type="SUPFAM" id="SSF57903">
    <property type="entry name" value="FYVE/PHD zinc finger"/>
    <property type="match status" value="1"/>
</dbReference>
<keyword evidence="2 4" id="KW-0863">Zinc-finger</keyword>
<feature type="domain" description="FYVE-type" evidence="5">
    <location>
        <begin position="267"/>
        <end position="328"/>
    </location>
</feature>
<dbReference type="Gene3D" id="3.30.40.10">
    <property type="entry name" value="Zinc/RING finger domain, C3HC4 (zinc finger)"/>
    <property type="match status" value="1"/>
</dbReference>
<dbReference type="AlphaFoldDB" id="A0A485KKJ6"/>
<evidence type="ECO:0000313" key="7">
    <source>
        <dbReference type="EMBL" id="VFT85377.1"/>
    </source>
</evidence>
<keyword evidence="3" id="KW-0862">Zinc</keyword>
<dbReference type="InterPro" id="IPR013083">
    <property type="entry name" value="Znf_RING/FYVE/PHD"/>
</dbReference>
<dbReference type="InterPro" id="IPR000306">
    <property type="entry name" value="Znf_FYVE"/>
</dbReference>
<dbReference type="Gene3D" id="3.30.530.20">
    <property type="match status" value="1"/>
</dbReference>
<evidence type="ECO:0000256" key="2">
    <source>
        <dbReference type="ARBA" id="ARBA00022771"/>
    </source>
</evidence>
<dbReference type="CDD" id="cd00065">
    <property type="entry name" value="FYVE_like_SF"/>
    <property type="match status" value="1"/>
</dbReference>
<evidence type="ECO:0000313" key="6">
    <source>
        <dbReference type="EMBL" id="KAF0701045.1"/>
    </source>
</evidence>
<dbReference type="PANTHER" id="PTHR13510">
    <property type="entry name" value="FYVE-FINGER-CONTAINING RAB5 EFFECTOR PROTEIN RABENOSYN-5-RELATED"/>
    <property type="match status" value="1"/>
</dbReference>
<dbReference type="Proteomes" id="UP000332933">
    <property type="component" value="Unassembled WGS sequence"/>
</dbReference>
<dbReference type="InterPro" id="IPR023393">
    <property type="entry name" value="START-like_dom_sf"/>
</dbReference>
<reference evidence="7 8" key="1">
    <citation type="submission" date="2019-03" db="EMBL/GenBank/DDBJ databases">
        <authorList>
            <person name="Gaulin E."/>
            <person name="Dumas B."/>
        </authorList>
    </citation>
    <scope>NUCLEOTIDE SEQUENCE [LARGE SCALE GENOMIC DNA]</scope>
    <source>
        <strain evidence="7">CBS 568.67</strain>
    </source>
</reference>
<organism evidence="7 8">
    <name type="scientific">Aphanomyces stellatus</name>
    <dbReference type="NCBI Taxonomy" id="120398"/>
    <lineage>
        <taxon>Eukaryota</taxon>
        <taxon>Sar</taxon>
        <taxon>Stramenopiles</taxon>
        <taxon>Oomycota</taxon>
        <taxon>Saprolegniomycetes</taxon>
        <taxon>Saprolegniales</taxon>
        <taxon>Verrucalvaceae</taxon>
        <taxon>Aphanomyces</taxon>
    </lineage>
</organism>
<sequence length="483" mass="54659">MKVKRLKLPLPRTFFRCPPLSESTRLSYIHQGQKALSDLVQKTRLHGGTIEWTFDHESSGVAVYRGLDVDHHMPLFLRIAEVQGTLSEAANLMGVGADGSDDFCLKYHPEDVKDLQTLYTLATPTPSHPHNSIVVKWRAVDGTFRSTRDMVYVEYQDDFTIDGVDGFGRCLQSVEMAAACPNLERSFGLVRADIQLGGDIFLNSRRDGYITVCRLYQVDLRGNVPSWANALLTKSEQTKRVQAIDHHLRQQRINHTAFLPEYTLVPRHTRSHCARCRAKFAPLAKKFNCRKCGDVVCKRCHQPWDVQDTTLSILGRGKPQMFRVCTECSSTPLPPSLMTLKGRLSDTASDVSSSWQVDPPPPISYKPRDMLRPQLVSLSYQPDYRQSMHAANPCYPLFYHDSPAMYEDIPIMMSTRADMLLMTKTDLIPILASARHDQYVDTTHHVKAHHVRLSIDNDDVASTSATADLEDWTYDMPLPPMLS</sequence>
<dbReference type="SMART" id="SM00064">
    <property type="entry name" value="FYVE"/>
    <property type="match status" value="1"/>
</dbReference>
<evidence type="ECO:0000259" key="5">
    <source>
        <dbReference type="PROSITE" id="PS50178"/>
    </source>
</evidence>
<dbReference type="GO" id="GO:0008270">
    <property type="term" value="F:zinc ion binding"/>
    <property type="evidence" value="ECO:0007669"/>
    <property type="project" value="UniProtKB-KW"/>
</dbReference>
<keyword evidence="8" id="KW-1185">Reference proteome</keyword>
<dbReference type="InterPro" id="IPR017455">
    <property type="entry name" value="Znf_FYVE-rel"/>
</dbReference>
<gene>
    <name evidence="7" type="primary">Aste57867_8491</name>
    <name evidence="6" type="ORF">As57867_008459</name>
    <name evidence="7" type="ORF">ASTE57867_8491</name>
</gene>
<dbReference type="OrthoDB" id="58947at2759"/>
<dbReference type="SUPFAM" id="SSF55961">
    <property type="entry name" value="Bet v1-like"/>
    <property type="match status" value="1"/>
</dbReference>
<evidence type="ECO:0000313" key="8">
    <source>
        <dbReference type="Proteomes" id="UP000332933"/>
    </source>
</evidence>
<evidence type="ECO:0000256" key="1">
    <source>
        <dbReference type="ARBA" id="ARBA00022723"/>
    </source>
</evidence>
<dbReference type="PANTHER" id="PTHR13510:SF44">
    <property type="entry name" value="RABENOSYN-5"/>
    <property type="match status" value="1"/>
</dbReference>
<dbReference type="EMBL" id="CAADRA010005124">
    <property type="protein sequence ID" value="VFT85377.1"/>
    <property type="molecule type" value="Genomic_DNA"/>
</dbReference>
<proteinExistence type="predicted"/>
<keyword evidence="1" id="KW-0479">Metal-binding</keyword>
<protein>
    <submittedName>
        <fullName evidence="7">Aste57867_8491 protein</fullName>
    </submittedName>
</protein>
<accession>A0A485KKJ6</accession>
<dbReference type="PROSITE" id="PS50178">
    <property type="entry name" value="ZF_FYVE"/>
    <property type="match status" value="1"/>
</dbReference>
<evidence type="ECO:0000256" key="4">
    <source>
        <dbReference type="PROSITE-ProRule" id="PRU00091"/>
    </source>
</evidence>
<dbReference type="InterPro" id="IPR052727">
    <property type="entry name" value="Rab4/Rab5_effector"/>
</dbReference>
<dbReference type="EMBL" id="VJMH01005103">
    <property type="protein sequence ID" value="KAF0701045.1"/>
    <property type="molecule type" value="Genomic_DNA"/>
</dbReference>
<reference evidence="6" key="2">
    <citation type="submission" date="2019-06" db="EMBL/GenBank/DDBJ databases">
        <title>Genomics analysis of Aphanomyces spp. identifies a new class of oomycete effector associated with host adaptation.</title>
        <authorList>
            <person name="Gaulin E."/>
        </authorList>
    </citation>
    <scope>NUCLEOTIDE SEQUENCE</scope>
    <source>
        <strain evidence="6">CBS 578.67</strain>
    </source>
</reference>
<dbReference type="InterPro" id="IPR011011">
    <property type="entry name" value="Znf_FYVE_PHD"/>
</dbReference>